<protein>
    <submittedName>
        <fullName evidence="1">Uncharacterized protein</fullName>
    </submittedName>
</protein>
<accession>A0A7S3I823</accession>
<dbReference type="EMBL" id="HBIE01034799">
    <property type="protein sequence ID" value="CAE0315613.1"/>
    <property type="molecule type" value="Transcribed_RNA"/>
</dbReference>
<sequence>MLSPCFSKCSVRCDFWRVVGVGTDLGVDQSSLQLLVEACVEGGLPPPVVVAPGSRQEVGDALADLIYCDVRLRVGADVVEEARPDGHWHVRDVFQINQTSLLLTCSVVWSVLLKAVLEHVLGPVDLRLD</sequence>
<gene>
    <name evidence="1" type="ORF">FEHR0123_LOCUS10542</name>
</gene>
<organism evidence="1">
    <name type="scientific">Favella ehrenbergii</name>
    <dbReference type="NCBI Taxonomy" id="182087"/>
    <lineage>
        <taxon>Eukaryota</taxon>
        <taxon>Sar</taxon>
        <taxon>Alveolata</taxon>
        <taxon>Ciliophora</taxon>
        <taxon>Intramacronucleata</taxon>
        <taxon>Spirotrichea</taxon>
        <taxon>Choreotrichia</taxon>
        <taxon>Tintinnida</taxon>
        <taxon>Xystonellidae</taxon>
        <taxon>Favella</taxon>
    </lineage>
</organism>
<dbReference type="AlphaFoldDB" id="A0A7S3I823"/>
<evidence type="ECO:0000313" key="1">
    <source>
        <dbReference type="EMBL" id="CAE0315613.1"/>
    </source>
</evidence>
<name>A0A7S3I823_9SPIT</name>
<reference evidence="1" key="1">
    <citation type="submission" date="2021-01" db="EMBL/GenBank/DDBJ databases">
        <authorList>
            <person name="Corre E."/>
            <person name="Pelletier E."/>
            <person name="Niang G."/>
            <person name="Scheremetjew M."/>
            <person name="Finn R."/>
            <person name="Kale V."/>
            <person name="Holt S."/>
            <person name="Cochrane G."/>
            <person name="Meng A."/>
            <person name="Brown T."/>
            <person name="Cohen L."/>
        </authorList>
    </citation>
    <scope>NUCLEOTIDE SEQUENCE</scope>
    <source>
        <strain evidence="1">Fehren 1</strain>
    </source>
</reference>
<proteinExistence type="predicted"/>